<keyword evidence="1" id="KW-0812">Transmembrane</keyword>
<dbReference type="EMBL" id="NJBO01000011">
    <property type="protein sequence ID" value="TKJ42052.1"/>
    <property type="molecule type" value="Genomic_DNA"/>
</dbReference>
<dbReference type="PROSITE" id="PS50125">
    <property type="entry name" value="GUANYLATE_CYCLASE_2"/>
    <property type="match status" value="1"/>
</dbReference>
<dbReference type="SMART" id="SM00304">
    <property type="entry name" value="HAMP"/>
    <property type="match status" value="1"/>
</dbReference>
<proteinExistence type="predicted"/>
<dbReference type="Pfam" id="PF00672">
    <property type="entry name" value="HAMP"/>
    <property type="match status" value="1"/>
</dbReference>
<dbReference type="SMART" id="SM00044">
    <property type="entry name" value="CYCc"/>
    <property type="match status" value="1"/>
</dbReference>
<dbReference type="GO" id="GO:0004016">
    <property type="term" value="F:adenylate cyclase activity"/>
    <property type="evidence" value="ECO:0007669"/>
    <property type="project" value="UniProtKB-ARBA"/>
</dbReference>
<dbReference type="Gene3D" id="6.10.340.10">
    <property type="match status" value="1"/>
</dbReference>
<dbReference type="Proteomes" id="UP000317778">
    <property type="component" value="Unassembled WGS sequence"/>
</dbReference>
<evidence type="ECO:0000259" key="2">
    <source>
        <dbReference type="PROSITE" id="PS50125"/>
    </source>
</evidence>
<dbReference type="SUPFAM" id="SSF55073">
    <property type="entry name" value="Nucleotide cyclase"/>
    <property type="match status" value="1"/>
</dbReference>
<keyword evidence="1" id="KW-1133">Transmembrane helix</keyword>
<organism evidence="4 5">
    <name type="scientific">candidate division TA06 bacterium B3_TA06</name>
    <dbReference type="NCBI Taxonomy" id="2012487"/>
    <lineage>
        <taxon>Bacteria</taxon>
        <taxon>Bacteria division TA06</taxon>
    </lineage>
</organism>
<feature type="domain" description="HAMP" evidence="3">
    <location>
        <begin position="170"/>
        <end position="222"/>
    </location>
</feature>
<dbReference type="Pfam" id="PF00211">
    <property type="entry name" value="Guanylate_cyc"/>
    <property type="match status" value="1"/>
</dbReference>
<dbReference type="CDD" id="cd07302">
    <property type="entry name" value="CHD"/>
    <property type="match status" value="1"/>
</dbReference>
<evidence type="ECO:0000313" key="4">
    <source>
        <dbReference type="EMBL" id="TKJ42052.1"/>
    </source>
</evidence>
<comment type="caution">
    <text evidence="4">The sequence shown here is derived from an EMBL/GenBank/DDBJ whole genome shotgun (WGS) entry which is preliminary data.</text>
</comment>
<dbReference type="SUPFAM" id="SSF158472">
    <property type="entry name" value="HAMP domain-like"/>
    <property type="match status" value="1"/>
</dbReference>
<evidence type="ECO:0000259" key="3">
    <source>
        <dbReference type="PROSITE" id="PS50885"/>
    </source>
</evidence>
<gene>
    <name evidence="4" type="ORF">CEE36_07460</name>
</gene>
<name>A0A532V4J8_UNCT6</name>
<feature type="transmembrane region" description="Helical" evidence="1">
    <location>
        <begin position="146"/>
        <end position="169"/>
    </location>
</feature>
<feature type="domain" description="Guanylate cyclase" evidence="2">
    <location>
        <begin position="256"/>
        <end position="388"/>
    </location>
</feature>
<evidence type="ECO:0000313" key="5">
    <source>
        <dbReference type="Proteomes" id="UP000317778"/>
    </source>
</evidence>
<dbReference type="InterPro" id="IPR001054">
    <property type="entry name" value="A/G_cyclase"/>
</dbReference>
<dbReference type="AlphaFoldDB" id="A0A532V4J8"/>
<dbReference type="GO" id="GO:0006171">
    <property type="term" value="P:cAMP biosynthetic process"/>
    <property type="evidence" value="ECO:0007669"/>
    <property type="project" value="TreeGrafter"/>
</dbReference>
<sequence length="440" mass="49460">MKRQGMGLAGKLVIIFGALYALLLAGVLVMSAHFFIQAKERDAQYRVLDVINSIDLAHKYMASEELEAYISDLLTRRFSAAGYDLELTEIAIASDGTVLSEKRETPEGGRTRRYHTEIQDPQTNKVAYTIDLVYSLANLERGIWGFVWRIVVVGAAAFVVGIALVLLFVRQSTKPLRSLASAMQEVGRGNLSTRVSITSRDEVGVLSEAFNWMMRGLEEGEFVKGIFKRYVTRQVAEKILSEKEFVNLKGDRREVSILFADIRGFTKFSQHMSPEEIIALLNHYFAPIIDVIIENEGVLDKFIGDGFLAFWNAPLSQSDYALRACQAALEIKRVIARLNFQRENEGKVQIQMGMGIHTGTAIAGNIGSSRRMEYTIIGESVNFAERLQESAMQGEILVSARTRELVGERLTFLPRRIRIEDYGDAEIEVFELLQPKEVKT</sequence>
<protein>
    <recommendedName>
        <fullName evidence="6">Adenylate/guanylate cyclase domain-containing protein</fullName>
    </recommendedName>
</protein>
<evidence type="ECO:0000256" key="1">
    <source>
        <dbReference type="SAM" id="Phobius"/>
    </source>
</evidence>
<feature type="transmembrane region" description="Helical" evidence="1">
    <location>
        <begin position="12"/>
        <end position="36"/>
    </location>
</feature>
<dbReference type="PROSITE" id="PS50885">
    <property type="entry name" value="HAMP"/>
    <property type="match status" value="1"/>
</dbReference>
<dbReference type="PANTHER" id="PTHR43081">
    <property type="entry name" value="ADENYLATE CYCLASE, TERMINAL-DIFFERENTIATION SPECIFIC-RELATED"/>
    <property type="match status" value="1"/>
</dbReference>
<keyword evidence="1" id="KW-0472">Membrane</keyword>
<evidence type="ECO:0008006" key="6">
    <source>
        <dbReference type="Google" id="ProtNLM"/>
    </source>
</evidence>
<dbReference type="GO" id="GO:0035556">
    <property type="term" value="P:intracellular signal transduction"/>
    <property type="evidence" value="ECO:0007669"/>
    <property type="project" value="InterPro"/>
</dbReference>
<dbReference type="InterPro" id="IPR050697">
    <property type="entry name" value="Adenylyl/Guanylyl_Cyclase_3/4"/>
</dbReference>
<dbReference type="GO" id="GO:0016020">
    <property type="term" value="C:membrane"/>
    <property type="evidence" value="ECO:0007669"/>
    <property type="project" value="InterPro"/>
</dbReference>
<reference evidence="4 5" key="1">
    <citation type="submission" date="2017-06" db="EMBL/GenBank/DDBJ databases">
        <title>Novel microbial phyla capable of carbon fixation and sulfur reduction in deep-sea sediments.</title>
        <authorList>
            <person name="Huang J."/>
            <person name="Baker B."/>
            <person name="Wang Y."/>
        </authorList>
    </citation>
    <scope>NUCLEOTIDE SEQUENCE [LARGE SCALE GENOMIC DNA]</scope>
    <source>
        <strain evidence="4">B3_TA06</strain>
    </source>
</reference>
<dbReference type="CDD" id="cd06225">
    <property type="entry name" value="HAMP"/>
    <property type="match status" value="1"/>
</dbReference>
<dbReference type="Gene3D" id="3.30.70.1230">
    <property type="entry name" value="Nucleotide cyclase"/>
    <property type="match status" value="1"/>
</dbReference>
<dbReference type="InterPro" id="IPR003660">
    <property type="entry name" value="HAMP_dom"/>
</dbReference>
<accession>A0A532V4J8</accession>
<dbReference type="InterPro" id="IPR029787">
    <property type="entry name" value="Nucleotide_cyclase"/>
</dbReference>
<dbReference type="PANTHER" id="PTHR43081:SF1">
    <property type="entry name" value="ADENYLATE CYCLASE, TERMINAL-DIFFERENTIATION SPECIFIC"/>
    <property type="match status" value="1"/>
</dbReference>